<dbReference type="EMBL" id="JABEPP010000007">
    <property type="protein sequence ID" value="NNM74951.1"/>
    <property type="molecule type" value="Genomic_DNA"/>
</dbReference>
<dbReference type="GO" id="GO:0004806">
    <property type="term" value="F:triacylglycerol lipase activity"/>
    <property type="evidence" value="ECO:0007669"/>
    <property type="project" value="TreeGrafter"/>
</dbReference>
<sequence>MASFRAHLAAWLLRRFVKPRTRRPLDISRMRSREAWLETAPPAGVRVRAAHVGGVEGEWLEPRDARADLLYLHGGAYVVGSPATHRMLAGAFCSHGFRVFVPHYRRAPEHPFPAALEDAESAYRGLLGAGLDPRAPAIAGESAGGGLALSLLLRLREAGGPLPPSAALFSPWTDLALSGRSIQANDEAEALFFKDNLPGIARLYLGGAEPRTPLASPLYADLAGLPPLLIHVGEREILLDDALRLAERARDAGVEVTLKRWPVVPHGWQLLQRIVPEAAQSVAEAAEFLRAAAGRRAPGGRPAGMPAPETAE</sequence>
<dbReference type="PANTHER" id="PTHR48081">
    <property type="entry name" value="AB HYDROLASE SUPERFAMILY PROTEIN C4A8.06C"/>
    <property type="match status" value="1"/>
</dbReference>
<gene>
    <name evidence="4" type="ORF">HJG44_21550</name>
</gene>
<organism evidence="4 5">
    <name type="scientific">Enterovirga aerilata</name>
    <dbReference type="NCBI Taxonomy" id="2730920"/>
    <lineage>
        <taxon>Bacteria</taxon>
        <taxon>Pseudomonadati</taxon>
        <taxon>Pseudomonadota</taxon>
        <taxon>Alphaproteobacteria</taxon>
        <taxon>Hyphomicrobiales</taxon>
        <taxon>Methylobacteriaceae</taxon>
        <taxon>Enterovirga</taxon>
    </lineage>
</organism>
<dbReference type="Pfam" id="PF07859">
    <property type="entry name" value="Abhydrolase_3"/>
    <property type="match status" value="1"/>
</dbReference>
<comment type="similarity">
    <text evidence="1">Belongs to the 'GDXG' lipolytic enzyme family.</text>
</comment>
<reference evidence="4 5" key="1">
    <citation type="submission" date="2020-04" db="EMBL/GenBank/DDBJ databases">
        <title>Enterovirga sp. isolate from soil.</title>
        <authorList>
            <person name="Chea S."/>
            <person name="Kim D.-U."/>
        </authorList>
    </citation>
    <scope>NUCLEOTIDE SEQUENCE [LARGE SCALE GENOMIC DNA]</scope>
    <source>
        <strain evidence="4 5">DB1703</strain>
    </source>
</reference>
<dbReference type="InterPro" id="IPR050300">
    <property type="entry name" value="GDXG_lipolytic_enzyme"/>
</dbReference>
<dbReference type="InterPro" id="IPR013094">
    <property type="entry name" value="AB_hydrolase_3"/>
</dbReference>
<dbReference type="SUPFAM" id="SSF53474">
    <property type="entry name" value="alpha/beta-Hydrolases"/>
    <property type="match status" value="1"/>
</dbReference>
<comment type="caution">
    <text evidence="4">The sequence shown here is derived from an EMBL/GenBank/DDBJ whole genome shotgun (WGS) entry which is preliminary data.</text>
</comment>
<dbReference type="PROSITE" id="PS01173">
    <property type="entry name" value="LIPASE_GDXG_HIS"/>
    <property type="match status" value="1"/>
</dbReference>
<evidence type="ECO:0000259" key="3">
    <source>
        <dbReference type="Pfam" id="PF07859"/>
    </source>
</evidence>
<keyword evidence="2 4" id="KW-0378">Hydrolase</keyword>
<proteinExistence type="inferred from homology"/>
<dbReference type="AlphaFoldDB" id="A0A849ICF3"/>
<feature type="domain" description="Alpha/beta hydrolase fold-3" evidence="3">
    <location>
        <begin position="69"/>
        <end position="269"/>
    </location>
</feature>
<dbReference type="InterPro" id="IPR029058">
    <property type="entry name" value="AB_hydrolase_fold"/>
</dbReference>
<protein>
    <submittedName>
        <fullName evidence="4">Alpha/beta hydrolase</fullName>
    </submittedName>
</protein>
<evidence type="ECO:0000256" key="1">
    <source>
        <dbReference type="ARBA" id="ARBA00010515"/>
    </source>
</evidence>
<evidence type="ECO:0000313" key="5">
    <source>
        <dbReference type="Proteomes" id="UP000564885"/>
    </source>
</evidence>
<name>A0A849ICF3_9HYPH</name>
<dbReference type="Proteomes" id="UP000564885">
    <property type="component" value="Unassembled WGS sequence"/>
</dbReference>
<evidence type="ECO:0000313" key="4">
    <source>
        <dbReference type="EMBL" id="NNM74951.1"/>
    </source>
</evidence>
<accession>A0A849ICF3</accession>
<dbReference type="Gene3D" id="3.40.50.1820">
    <property type="entry name" value="alpha/beta hydrolase"/>
    <property type="match status" value="1"/>
</dbReference>
<keyword evidence="5" id="KW-1185">Reference proteome</keyword>
<dbReference type="PANTHER" id="PTHR48081:SF30">
    <property type="entry name" value="ACETYL-HYDROLASE LIPR-RELATED"/>
    <property type="match status" value="1"/>
</dbReference>
<dbReference type="InterPro" id="IPR002168">
    <property type="entry name" value="Lipase_GDXG_HIS_AS"/>
</dbReference>
<evidence type="ECO:0000256" key="2">
    <source>
        <dbReference type="ARBA" id="ARBA00022801"/>
    </source>
</evidence>